<dbReference type="PANTHER" id="PTHR43691">
    <property type="entry name" value="URIDINE PHOSPHORYLASE"/>
    <property type="match status" value="1"/>
</dbReference>
<dbReference type="Pfam" id="PF01048">
    <property type="entry name" value="PNP_UDP_1"/>
    <property type="match status" value="1"/>
</dbReference>
<dbReference type="InterPro" id="IPR000845">
    <property type="entry name" value="Nucleoside_phosphorylase_d"/>
</dbReference>
<organism evidence="5 6">
    <name type="scientific">Hungatella hathewayi WAL-18680</name>
    <dbReference type="NCBI Taxonomy" id="742737"/>
    <lineage>
        <taxon>Bacteria</taxon>
        <taxon>Bacillati</taxon>
        <taxon>Bacillota</taxon>
        <taxon>Clostridia</taxon>
        <taxon>Lachnospirales</taxon>
        <taxon>Lachnospiraceae</taxon>
        <taxon>Hungatella</taxon>
    </lineage>
</organism>
<gene>
    <name evidence="5" type="ORF">HMPREF9473_04495</name>
</gene>
<protein>
    <recommendedName>
        <fullName evidence="2">Uridine phosphorylase</fullName>
        <ecNumber evidence="1">2.4.2.3</ecNumber>
    </recommendedName>
</protein>
<feature type="domain" description="Nucleoside phosphorylase" evidence="4">
    <location>
        <begin position="15"/>
        <end position="226"/>
    </location>
</feature>
<comment type="caution">
    <text evidence="5">The sequence shown here is derived from an EMBL/GenBank/DDBJ whole genome shotgun (WGS) entry which is preliminary data.</text>
</comment>
<sequence>MGLCLTGTADEVADIVFLTNDSLNVEWIAANLLTNVKFYNDIRNMRGCTGEYKGKRVSVQGEGIGPVNAAMYAVEIMNEFDVKKVVKIDTCTALKHNILLGDMILPQSAHTTSSINKRRFNGITFPAVADFQSLDRVYDQAVEKNIPVHVGPVVSIEHRGEMELARKFALRGAIAIDLEMNQTFTAAQRFGIPGVGILIATENLITEETMQRSDKQKAFAKVAEFALESILMEEA</sequence>
<keyword evidence="6" id="KW-1185">Reference proteome</keyword>
<comment type="catalytic activity">
    <reaction evidence="3">
        <text>uridine + phosphate = alpha-D-ribose 1-phosphate + uracil</text>
        <dbReference type="Rhea" id="RHEA:24388"/>
        <dbReference type="ChEBI" id="CHEBI:16704"/>
        <dbReference type="ChEBI" id="CHEBI:17568"/>
        <dbReference type="ChEBI" id="CHEBI:43474"/>
        <dbReference type="ChEBI" id="CHEBI:57720"/>
        <dbReference type="EC" id="2.4.2.3"/>
    </reaction>
</comment>
<dbReference type="GO" id="GO:0004731">
    <property type="term" value="F:purine-nucleoside phosphorylase activity"/>
    <property type="evidence" value="ECO:0007669"/>
    <property type="project" value="TreeGrafter"/>
</dbReference>
<dbReference type="EMBL" id="ADLN01000120">
    <property type="protein sequence ID" value="EHI57386.1"/>
    <property type="molecule type" value="Genomic_DNA"/>
</dbReference>
<accession>G5ILW7</accession>
<dbReference type="EC" id="2.4.2.3" evidence="1"/>
<dbReference type="HOGENOM" id="CLU_068457_2_0_9"/>
<dbReference type="RefSeq" id="WP_006782483.1">
    <property type="nucleotide sequence ID" value="NZ_CP040506.1"/>
</dbReference>
<dbReference type="GO" id="GO:0005829">
    <property type="term" value="C:cytosol"/>
    <property type="evidence" value="ECO:0007669"/>
    <property type="project" value="TreeGrafter"/>
</dbReference>
<reference evidence="5 6" key="1">
    <citation type="submission" date="2011-08" db="EMBL/GenBank/DDBJ databases">
        <title>The Genome Sequence of Clostridium hathewayi WAL-18680.</title>
        <authorList>
            <consortium name="The Broad Institute Genome Sequencing Platform"/>
            <person name="Earl A."/>
            <person name="Ward D."/>
            <person name="Feldgarden M."/>
            <person name="Gevers D."/>
            <person name="Finegold S.M."/>
            <person name="Summanen P.H."/>
            <person name="Molitoris D.R."/>
            <person name="Song M."/>
            <person name="Daigneault M."/>
            <person name="Allen-Vercoe E."/>
            <person name="Young S.K."/>
            <person name="Zeng Q."/>
            <person name="Gargeya S."/>
            <person name="Fitzgerald M."/>
            <person name="Haas B."/>
            <person name="Abouelleil A."/>
            <person name="Alvarado L."/>
            <person name="Arachchi H.M."/>
            <person name="Berlin A."/>
            <person name="Brown A."/>
            <person name="Chapman S.B."/>
            <person name="Chen Z."/>
            <person name="Dunbar C."/>
            <person name="Freedman E."/>
            <person name="Gearin G."/>
            <person name="Gellesch M."/>
            <person name="Goldberg J."/>
            <person name="Griggs A."/>
            <person name="Gujja S."/>
            <person name="Heiman D."/>
            <person name="Howarth C."/>
            <person name="Larson L."/>
            <person name="Lui A."/>
            <person name="MacDonald P.J.P."/>
            <person name="Montmayeur A."/>
            <person name="Murphy C."/>
            <person name="Neiman D."/>
            <person name="Pearson M."/>
            <person name="Priest M."/>
            <person name="Roberts A."/>
            <person name="Saif S."/>
            <person name="Shea T."/>
            <person name="Shenoy N."/>
            <person name="Sisk P."/>
            <person name="Stolte C."/>
            <person name="Sykes S."/>
            <person name="Wortman J."/>
            <person name="Nusbaum C."/>
            <person name="Birren B."/>
        </authorList>
    </citation>
    <scope>NUCLEOTIDE SEQUENCE [LARGE SCALE GENOMIC DNA]</scope>
    <source>
        <strain evidence="5 6">WAL-18680</strain>
    </source>
</reference>
<name>G5ILW7_9FIRM</name>
<evidence type="ECO:0000256" key="1">
    <source>
        <dbReference type="ARBA" id="ARBA00011888"/>
    </source>
</evidence>
<dbReference type="PANTHER" id="PTHR43691:SF11">
    <property type="entry name" value="FI09636P-RELATED"/>
    <property type="match status" value="1"/>
</dbReference>
<dbReference type="GO" id="GO:0004850">
    <property type="term" value="F:uridine phosphorylase activity"/>
    <property type="evidence" value="ECO:0007669"/>
    <property type="project" value="UniProtKB-EC"/>
</dbReference>
<dbReference type="GO" id="GO:0006152">
    <property type="term" value="P:purine nucleoside catabolic process"/>
    <property type="evidence" value="ECO:0007669"/>
    <property type="project" value="TreeGrafter"/>
</dbReference>
<dbReference type="Gene3D" id="3.40.50.1580">
    <property type="entry name" value="Nucleoside phosphorylase domain"/>
    <property type="match status" value="1"/>
</dbReference>
<dbReference type="InterPro" id="IPR035994">
    <property type="entry name" value="Nucleoside_phosphorylase_sf"/>
</dbReference>
<dbReference type="SUPFAM" id="SSF53167">
    <property type="entry name" value="Purine and uridine phosphorylases"/>
    <property type="match status" value="1"/>
</dbReference>
<evidence type="ECO:0000313" key="5">
    <source>
        <dbReference type="EMBL" id="EHI57386.1"/>
    </source>
</evidence>
<evidence type="ECO:0000259" key="4">
    <source>
        <dbReference type="Pfam" id="PF01048"/>
    </source>
</evidence>
<evidence type="ECO:0000256" key="3">
    <source>
        <dbReference type="ARBA" id="ARBA00048447"/>
    </source>
</evidence>
<evidence type="ECO:0000313" key="6">
    <source>
        <dbReference type="Proteomes" id="UP000005384"/>
    </source>
</evidence>
<dbReference type="Proteomes" id="UP000005384">
    <property type="component" value="Unassembled WGS sequence"/>
</dbReference>
<evidence type="ECO:0000256" key="2">
    <source>
        <dbReference type="ARBA" id="ARBA00021980"/>
    </source>
</evidence>
<proteinExistence type="predicted"/>
<dbReference type="AlphaFoldDB" id="G5ILW7"/>
<dbReference type="PATRIC" id="fig|742737.3.peg.4481"/>